<dbReference type="RefSeq" id="WP_012894425.1">
    <property type="nucleotide sequence ID" value="NC_013595.1"/>
</dbReference>
<sequence>MAKVLDRPTADPPHEDLRDELARRLPEMCESLPDRRVELINGRIVVRELPTDSHNDIVFWLITQLVGIVTERGWKIWPDIKLHLGPQADRYRPDLTVVPPNPRMWDKNEVYGDVTLLVVEVVSPSSSNDDHVIKPQGCAQAGVPLYLVVDAFDEQVRLLSRPSQKGYQREVIVKLGGSLDLPEPWNLTIDTDGLPGT</sequence>
<dbReference type="InterPro" id="IPR011335">
    <property type="entry name" value="Restrct_endonuc-II-like"/>
</dbReference>
<accession>D2AVP9</accession>
<dbReference type="InterPro" id="IPR012296">
    <property type="entry name" value="Nuclease_put_TT1808"/>
</dbReference>
<dbReference type="STRING" id="479432.Sros_8040"/>
<dbReference type="HOGENOM" id="CLU_076312_4_1_11"/>
<keyword evidence="3" id="KW-1185">Reference proteome</keyword>
<dbReference type="SUPFAM" id="SSF52980">
    <property type="entry name" value="Restriction endonuclease-like"/>
    <property type="match status" value="1"/>
</dbReference>
<feature type="domain" description="Putative restriction endonuclease" evidence="1">
    <location>
        <begin position="28"/>
        <end position="184"/>
    </location>
</feature>
<evidence type="ECO:0000313" key="3">
    <source>
        <dbReference type="Proteomes" id="UP000002029"/>
    </source>
</evidence>
<dbReference type="AlphaFoldDB" id="D2AVP9"/>
<name>D2AVP9_STRRD</name>
<gene>
    <name evidence="2" type="ordered locus">Sros_8040</name>
</gene>
<dbReference type="CDD" id="cd06260">
    <property type="entry name" value="DUF820-like"/>
    <property type="match status" value="1"/>
</dbReference>
<protein>
    <recommendedName>
        <fullName evidence="1">Putative restriction endonuclease domain-containing protein</fullName>
    </recommendedName>
</protein>
<dbReference type="EMBL" id="CP001814">
    <property type="protein sequence ID" value="ACZ90695.1"/>
    <property type="molecule type" value="Genomic_DNA"/>
</dbReference>
<reference evidence="2 3" key="1">
    <citation type="journal article" date="2010" name="Stand. Genomic Sci.">
        <title>Complete genome sequence of Streptosporangium roseum type strain (NI 9100).</title>
        <authorList>
            <person name="Nolan M."/>
            <person name="Sikorski J."/>
            <person name="Jando M."/>
            <person name="Lucas S."/>
            <person name="Lapidus A."/>
            <person name="Glavina Del Rio T."/>
            <person name="Chen F."/>
            <person name="Tice H."/>
            <person name="Pitluck S."/>
            <person name="Cheng J.F."/>
            <person name="Chertkov O."/>
            <person name="Sims D."/>
            <person name="Meincke L."/>
            <person name="Brettin T."/>
            <person name="Han C."/>
            <person name="Detter J.C."/>
            <person name="Bruce D."/>
            <person name="Goodwin L."/>
            <person name="Land M."/>
            <person name="Hauser L."/>
            <person name="Chang Y.J."/>
            <person name="Jeffries C.D."/>
            <person name="Ivanova N."/>
            <person name="Mavromatis K."/>
            <person name="Mikhailova N."/>
            <person name="Chen A."/>
            <person name="Palaniappan K."/>
            <person name="Chain P."/>
            <person name="Rohde M."/>
            <person name="Goker M."/>
            <person name="Bristow J."/>
            <person name="Eisen J.A."/>
            <person name="Markowitz V."/>
            <person name="Hugenholtz P."/>
            <person name="Kyrpides N.C."/>
            <person name="Klenk H.P."/>
        </authorList>
    </citation>
    <scope>NUCLEOTIDE SEQUENCE [LARGE SCALE GENOMIC DNA]</scope>
    <source>
        <strain evidence="3">ATCC 12428 / DSM 43021 / JCM 3005 / NI 9100</strain>
    </source>
</reference>
<evidence type="ECO:0000259" key="1">
    <source>
        <dbReference type="Pfam" id="PF05685"/>
    </source>
</evidence>
<dbReference type="PANTHER" id="PTHR35400">
    <property type="entry name" value="SLR1083 PROTEIN"/>
    <property type="match status" value="1"/>
</dbReference>
<organism evidence="2 3">
    <name type="scientific">Streptosporangium roseum (strain ATCC 12428 / DSM 43021 / JCM 3005 / KCTC 9067 / NCIMB 10171 / NRRL 2505 / NI 9100)</name>
    <dbReference type="NCBI Taxonomy" id="479432"/>
    <lineage>
        <taxon>Bacteria</taxon>
        <taxon>Bacillati</taxon>
        <taxon>Actinomycetota</taxon>
        <taxon>Actinomycetes</taxon>
        <taxon>Streptosporangiales</taxon>
        <taxon>Streptosporangiaceae</taxon>
        <taxon>Streptosporangium</taxon>
    </lineage>
</organism>
<dbReference type="InterPro" id="IPR008538">
    <property type="entry name" value="Uma2"/>
</dbReference>
<evidence type="ECO:0000313" key="2">
    <source>
        <dbReference type="EMBL" id="ACZ90695.1"/>
    </source>
</evidence>
<proteinExistence type="predicted"/>
<dbReference type="PANTHER" id="PTHR35400:SF3">
    <property type="entry name" value="SLL1072 PROTEIN"/>
    <property type="match status" value="1"/>
</dbReference>
<dbReference type="Gene3D" id="3.90.1570.10">
    <property type="entry name" value="tt1808, chain A"/>
    <property type="match status" value="1"/>
</dbReference>
<dbReference type="Proteomes" id="UP000002029">
    <property type="component" value="Chromosome"/>
</dbReference>
<dbReference type="Pfam" id="PF05685">
    <property type="entry name" value="Uma2"/>
    <property type="match status" value="1"/>
</dbReference>
<dbReference type="KEGG" id="sro:Sros_8040"/>
<dbReference type="OrthoDB" id="4537149at2"/>
<dbReference type="eggNOG" id="COG4636">
    <property type="taxonomic scope" value="Bacteria"/>
</dbReference>